<comment type="caution">
    <text evidence="1">The sequence shown here is derived from an EMBL/GenBank/DDBJ whole genome shotgun (WGS) entry which is preliminary data.</text>
</comment>
<evidence type="ECO:0000313" key="1">
    <source>
        <dbReference type="EMBL" id="TYL83151.1"/>
    </source>
</evidence>
<sequence>MIAEQFQQLKEYLQEFKHQDAEIQRRADGSYLITIKGFDLPEGWNPKKVDILFVAPPGYPAAKPDCFWVSPPLRLPNGAIPQSTNEGTPLPYDTTPGRPLTWFSWHLQTWDPNRDRLEQFYRVILQRLDPPR</sequence>
<accession>A0A5S4WRC5</accession>
<evidence type="ECO:0008006" key="3">
    <source>
        <dbReference type="Google" id="ProtNLM"/>
    </source>
</evidence>
<dbReference type="EMBL" id="VSSR01000030">
    <property type="protein sequence ID" value="TYL83151.1"/>
    <property type="molecule type" value="Genomic_DNA"/>
</dbReference>
<proteinExistence type="predicted"/>
<dbReference type="InterPro" id="IPR025701">
    <property type="entry name" value="UBQ-conjugat_E2_E"/>
</dbReference>
<protein>
    <recommendedName>
        <fullName evidence="3">E2 family protein E</fullName>
    </recommendedName>
</protein>
<name>A0A5S4WRC5_9BRAD</name>
<dbReference type="Pfam" id="PF14462">
    <property type="entry name" value="Prok-E2_E"/>
    <property type="match status" value="1"/>
</dbReference>
<dbReference type="OrthoDB" id="512401at2"/>
<dbReference type="RefSeq" id="WP_148752648.1">
    <property type="nucleotide sequence ID" value="NZ_VSSR01000030.1"/>
</dbReference>
<evidence type="ECO:0000313" key="2">
    <source>
        <dbReference type="Proteomes" id="UP000324853"/>
    </source>
</evidence>
<organism evidence="1 2">
    <name type="scientific">Bradyrhizobium cytisi</name>
    <dbReference type="NCBI Taxonomy" id="515489"/>
    <lineage>
        <taxon>Bacteria</taxon>
        <taxon>Pseudomonadati</taxon>
        <taxon>Pseudomonadota</taxon>
        <taxon>Alphaproteobacteria</taxon>
        <taxon>Hyphomicrobiales</taxon>
        <taxon>Nitrobacteraceae</taxon>
        <taxon>Bradyrhizobium</taxon>
    </lineage>
</organism>
<reference evidence="1 2" key="1">
    <citation type="submission" date="2019-08" db="EMBL/GenBank/DDBJ databases">
        <title>Bradyrhizobium hipponensis sp. nov., a rhizobium isolated from a Lupinus angustifolius root nodule in Tunisia.</title>
        <authorList>
            <person name="Off K."/>
            <person name="Rejili M."/>
            <person name="Mars M."/>
            <person name="Brachmann A."/>
            <person name="Marin M."/>
        </authorList>
    </citation>
    <scope>NUCLEOTIDE SEQUENCE [LARGE SCALE GENOMIC DNA]</scope>
    <source>
        <strain evidence="1 2">CTAW11</strain>
    </source>
</reference>
<gene>
    <name evidence="1" type="ORF">FXB38_19700</name>
</gene>
<keyword evidence="2" id="KW-1185">Reference proteome</keyword>
<dbReference type="AlphaFoldDB" id="A0A5S4WRC5"/>
<dbReference type="Proteomes" id="UP000324853">
    <property type="component" value="Unassembled WGS sequence"/>
</dbReference>